<protein>
    <submittedName>
        <fullName evidence="4">HECT domain-containing protein</fullName>
    </submittedName>
</protein>
<proteinExistence type="predicted"/>
<feature type="compositionally biased region" description="Polar residues" evidence="1">
    <location>
        <begin position="163"/>
        <end position="181"/>
    </location>
</feature>
<reference evidence="2 3" key="2">
    <citation type="submission" date="2018-11" db="EMBL/GenBank/DDBJ databases">
        <authorList>
            <consortium name="Pathogen Informatics"/>
        </authorList>
    </citation>
    <scope>NUCLEOTIDE SEQUENCE [LARGE SCALE GENOMIC DNA]</scope>
    <source>
        <strain evidence="2 3">Egypt</strain>
    </source>
</reference>
<evidence type="ECO:0000313" key="2">
    <source>
        <dbReference type="EMBL" id="VDP37536.1"/>
    </source>
</evidence>
<evidence type="ECO:0000313" key="3">
    <source>
        <dbReference type="Proteomes" id="UP000272942"/>
    </source>
</evidence>
<dbReference type="GO" id="GO:0000209">
    <property type="term" value="P:protein polyubiquitination"/>
    <property type="evidence" value="ECO:0007669"/>
    <property type="project" value="TreeGrafter"/>
</dbReference>
<organism evidence="4">
    <name type="scientific">Echinostoma caproni</name>
    <dbReference type="NCBI Taxonomy" id="27848"/>
    <lineage>
        <taxon>Eukaryota</taxon>
        <taxon>Metazoa</taxon>
        <taxon>Spiralia</taxon>
        <taxon>Lophotrochozoa</taxon>
        <taxon>Platyhelminthes</taxon>
        <taxon>Trematoda</taxon>
        <taxon>Digenea</taxon>
        <taxon>Plagiorchiida</taxon>
        <taxon>Echinostomata</taxon>
        <taxon>Echinostomatoidea</taxon>
        <taxon>Echinostomatidae</taxon>
        <taxon>Echinostoma</taxon>
    </lineage>
</organism>
<evidence type="ECO:0000256" key="1">
    <source>
        <dbReference type="SAM" id="MobiDB-lite"/>
    </source>
</evidence>
<dbReference type="AlphaFoldDB" id="A0A183A331"/>
<dbReference type="PANTHER" id="PTHR46276">
    <property type="entry name" value="E3 UBIQUITIN-PROTEIN LIGASE UBR5"/>
    <property type="match status" value="1"/>
</dbReference>
<dbReference type="WBParaSite" id="ECPE_0000136601-mRNA-1">
    <property type="protein sequence ID" value="ECPE_0000136601-mRNA-1"/>
    <property type="gene ID" value="ECPE_0000136601"/>
</dbReference>
<name>A0A183A331_9TREM</name>
<dbReference type="GO" id="GO:0090263">
    <property type="term" value="P:positive regulation of canonical Wnt signaling pathway"/>
    <property type="evidence" value="ECO:0007669"/>
    <property type="project" value="TreeGrafter"/>
</dbReference>
<reference evidence="4" key="1">
    <citation type="submission" date="2016-06" db="UniProtKB">
        <authorList>
            <consortium name="WormBaseParasite"/>
        </authorList>
    </citation>
    <scope>IDENTIFICATION</scope>
</reference>
<feature type="region of interest" description="Disordered" evidence="1">
    <location>
        <begin position="162"/>
        <end position="186"/>
    </location>
</feature>
<keyword evidence="3" id="KW-1185">Reference proteome</keyword>
<dbReference type="GO" id="GO:0034450">
    <property type="term" value="F:ubiquitin-ubiquitin ligase activity"/>
    <property type="evidence" value="ECO:0007669"/>
    <property type="project" value="TreeGrafter"/>
</dbReference>
<dbReference type="PANTHER" id="PTHR46276:SF1">
    <property type="entry name" value="E3 UBIQUITIN-PROTEIN LIGASE UBR5"/>
    <property type="match status" value="1"/>
</dbReference>
<sequence>MDGISSNDFSPLGWPLQLNSGSSAWAERVLEGSNRAFTSDEKCSTDAVEERMSLSHVTHLKGRQLLTGAGFLDSIGHSATLLSRWCLSLELFGRHFSDDVGAEHSSYILELGGFTVKEARFRKHMERLRNGERRDLTLEVEREHASLILGTVRQLSAEYVKRQSATGNQPTTSGAPNTPSTGIGRYSVSYNPLSQHSTSAPNALRSNTSSNAPIAVAFLLGTTTDSPLLGTLFGASPAPTTPFAPSGPLTLNQPAVLSCHRVKVTFKDEPGEGSGVARSFFTAFSEAVLAQDVLPQLNALVAPMTTSAATSTTPRK</sequence>
<dbReference type="OrthoDB" id="298098at2759"/>
<evidence type="ECO:0000313" key="4">
    <source>
        <dbReference type="WBParaSite" id="ECPE_0000136601-mRNA-1"/>
    </source>
</evidence>
<dbReference type="GO" id="GO:0005634">
    <property type="term" value="C:nucleus"/>
    <property type="evidence" value="ECO:0007669"/>
    <property type="project" value="TreeGrafter"/>
</dbReference>
<dbReference type="GO" id="GO:0005737">
    <property type="term" value="C:cytoplasm"/>
    <property type="evidence" value="ECO:0007669"/>
    <property type="project" value="TreeGrafter"/>
</dbReference>
<gene>
    <name evidence="2" type="ORF">ECPE_LOCUS1369</name>
</gene>
<dbReference type="EMBL" id="UZAN01008122">
    <property type="protein sequence ID" value="VDP37536.1"/>
    <property type="molecule type" value="Genomic_DNA"/>
</dbReference>
<dbReference type="Proteomes" id="UP000272942">
    <property type="component" value="Unassembled WGS sequence"/>
</dbReference>
<accession>A0A183A331</accession>